<name>A0ABR9L3K7_9PSEU</name>
<accession>A0ABR9L3K7</accession>
<comment type="caution">
    <text evidence="2">The sequence shown here is derived from an EMBL/GenBank/DDBJ whole genome shotgun (WGS) entry which is preliminary data.</text>
</comment>
<organism evidence="2 3">
    <name type="scientific">Amycolatopsis roodepoortensis</name>
    <dbReference type="NCBI Taxonomy" id="700274"/>
    <lineage>
        <taxon>Bacteria</taxon>
        <taxon>Bacillati</taxon>
        <taxon>Actinomycetota</taxon>
        <taxon>Actinomycetes</taxon>
        <taxon>Pseudonocardiales</taxon>
        <taxon>Pseudonocardiaceae</taxon>
        <taxon>Amycolatopsis</taxon>
    </lineage>
</organism>
<evidence type="ECO:0000313" key="2">
    <source>
        <dbReference type="EMBL" id="MBE1575324.1"/>
    </source>
</evidence>
<sequence length="52" mass="5607">MITATAGSTDRPFNHDDNQLENTKCPQSSSMVYLTPTGFGTPSVPIFNAKMS</sequence>
<evidence type="ECO:0000256" key="1">
    <source>
        <dbReference type="SAM" id="MobiDB-lite"/>
    </source>
</evidence>
<proteinExistence type="predicted"/>
<reference evidence="2 3" key="1">
    <citation type="submission" date="2020-10" db="EMBL/GenBank/DDBJ databases">
        <title>Sequencing the genomes of 1000 actinobacteria strains.</title>
        <authorList>
            <person name="Klenk H.-P."/>
        </authorList>
    </citation>
    <scope>NUCLEOTIDE SEQUENCE [LARGE SCALE GENOMIC DNA]</scope>
    <source>
        <strain evidence="2 3">DSM 46661</strain>
    </source>
</reference>
<gene>
    <name evidence="2" type="ORF">H4W30_002371</name>
</gene>
<dbReference type="EMBL" id="JADBEJ010000004">
    <property type="protein sequence ID" value="MBE1575324.1"/>
    <property type="molecule type" value="Genomic_DNA"/>
</dbReference>
<evidence type="ECO:0000313" key="3">
    <source>
        <dbReference type="Proteomes" id="UP000656548"/>
    </source>
</evidence>
<protein>
    <submittedName>
        <fullName evidence="2">Uncharacterized protein</fullName>
    </submittedName>
</protein>
<feature type="region of interest" description="Disordered" evidence="1">
    <location>
        <begin position="1"/>
        <end position="27"/>
    </location>
</feature>
<keyword evidence="3" id="KW-1185">Reference proteome</keyword>
<dbReference type="Proteomes" id="UP000656548">
    <property type="component" value="Unassembled WGS sequence"/>
</dbReference>